<feature type="compositionally biased region" description="Polar residues" evidence="1">
    <location>
        <begin position="52"/>
        <end position="68"/>
    </location>
</feature>
<keyword evidence="2" id="KW-0472">Membrane</keyword>
<accession>A0A927RQ96</accession>
<evidence type="ECO:0000256" key="1">
    <source>
        <dbReference type="SAM" id="MobiDB-lite"/>
    </source>
</evidence>
<keyword evidence="2" id="KW-1133">Transmembrane helix</keyword>
<organism evidence="3 4">
    <name type="scientific">Actinopolymorpha pittospori</name>
    <dbReference type="NCBI Taxonomy" id="648752"/>
    <lineage>
        <taxon>Bacteria</taxon>
        <taxon>Bacillati</taxon>
        <taxon>Actinomycetota</taxon>
        <taxon>Actinomycetes</taxon>
        <taxon>Propionibacteriales</taxon>
        <taxon>Actinopolymorphaceae</taxon>
        <taxon>Actinopolymorpha</taxon>
    </lineage>
</organism>
<proteinExistence type="predicted"/>
<keyword evidence="4" id="KW-1185">Reference proteome</keyword>
<dbReference type="RefSeq" id="WP_192755865.1">
    <property type="nucleotide sequence ID" value="NZ_BAABJL010000239.1"/>
</dbReference>
<feature type="transmembrane region" description="Helical" evidence="2">
    <location>
        <begin position="6"/>
        <end position="22"/>
    </location>
</feature>
<sequence>MGLGILIGVVVLGLVLVLVGYVRGRRGLERGNDARERALDNDQVRALRNWPGDSSNTGYGSDMSSYGP</sequence>
<protein>
    <submittedName>
        <fullName evidence="3">Uncharacterized protein</fullName>
    </submittedName>
</protein>
<dbReference type="EMBL" id="JADBEM010000001">
    <property type="protein sequence ID" value="MBE1612901.1"/>
    <property type="molecule type" value="Genomic_DNA"/>
</dbReference>
<comment type="caution">
    <text evidence="3">The sequence shown here is derived from an EMBL/GenBank/DDBJ whole genome shotgun (WGS) entry which is preliminary data.</text>
</comment>
<keyword evidence="2" id="KW-0812">Transmembrane</keyword>
<evidence type="ECO:0000256" key="2">
    <source>
        <dbReference type="SAM" id="Phobius"/>
    </source>
</evidence>
<evidence type="ECO:0000313" key="3">
    <source>
        <dbReference type="EMBL" id="MBE1612901.1"/>
    </source>
</evidence>
<feature type="region of interest" description="Disordered" evidence="1">
    <location>
        <begin position="45"/>
        <end position="68"/>
    </location>
</feature>
<dbReference type="AlphaFoldDB" id="A0A927RQ96"/>
<dbReference type="Proteomes" id="UP000638648">
    <property type="component" value="Unassembled WGS sequence"/>
</dbReference>
<gene>
    <name evidence="3" type="ORF">HEB94_009749</name>
</gene>
<evidence type="ECO:0000313" key="4">
    <source>
        <dbReference type="Proteomes" id="UP000638648"/>
    </source>
</evidence>
<reference evidence="3" key="1">
    <citation type="submission" date="2020-10" db="EMBL/GenBank/DDBJ databases">
        <title>Sequencing the genomes of 1000 actinobacteria strains.</title>
        <authorList>
            <person name="Klenk H.-P."/>
        </authorList>
    </citation>
    <scope>NUCLEOTIDE SEQUENCE</scope>
    <source>
        <strain evidence="3">DSM 45354</strain>
    </source>
</reference>
<name>A0A927RQ96_9ACTN</name>